<gene>
    <name evidence="8" type="ORF">M9Y10_002917</name>
</gene>
<keyword evidence="4" id="KW-0548">Nucleotidyltransferase</keyword>
<keyword evidence="3 6" id="KW-0808">Transferase</keyword>
<dbReference type="SUPFAM" id="SSF56399">
    <property type="entry name" value="ADP-ribosylation"/>
    <property type="match status" value="1"/>
</dbReference>
<name>A0ABR2LBX3_9EUKA</name>
<protein>
    <recommendedName>
        <fullName evidence="6">NAD(P)(+)--arginine ADP-ribosyltransferase</fullName>
        <ecNumber evidence="6">2.4.2.31</ecNumber>
    </recommendedName>
    <alternativeName>
        <fullName evidence="6">Mono(ADP-ribosyl)transferase</fullName>
    </alternativeName>
</protein>
<evidence type="ECO:0000313" key="8">
    <source>
        <dbReference type="EMBL" id="KAK8900588.1"/>
    </source>
</evidence>
<evidence type="ECO:0000256" key="3">
    <source>
        <dbReference type="ARBA" id="ARBA00022679"/>
    </source>
</evidence>
<keyword evidence="6" id="KW-0520">NAD</keyword>
<keyword evidence="2 6" id="KW-0328">Glycosyltransferase</keyword>
<comment type="caution">
    <text evidence="8">The sequence shown here is derived from an EMBL/GenBank/DDBJ whole genome shotgun (WGS) entry which is preliminary data.</text>
</comment>
<evidence type="ECO:0000256" key="5">
    <source>
        <dbReference type="ARBA" id="ARBA00047597"/>
    </source>
</evidence>
<evidence type="ECO:0000256" key="6">
    <source>
        <dbReference type="RuleBase" id="RU361228"/>
    </source>
</evidence>
<feature type="compositionally biased region" description="Basic and acidic residues" evidence="7">
    <location>
        <begin position="276"/>
        <end position="286"/>
    </location>
</feature>
<dbReference type="EC" id="2.4.2.31" evidence="6"/>
<comment type="catalytic activity">
    <reaction evidence="5 6">
        <text>L-arginyl-[protein] + NAD(+) = N(omega)-(ADP-D-ribosyl)-L-arginyl-[protein] + nicotinamide + H(+)</text>
        <dbReference type="Rhea" id="RHEA:19149"/>
        <dbReference type="Rhea" id="RHEA-COMP:10532"/>
        <dbReference type="Rhea" id="RHEA-COMP:15087"/>
        <dbReference type="ChEBI" id="CHEBI:15378"/>
        <dbReference type="ChEBI" id="CHEBI:17154"/>
        <dbReference type="ChEBI" id="CHEBI:29965"/>
        <dbReference type="ChEBI" id="CHEBI:57540"/>
        <dbReference type="ChEBI" id="CHEBI:142554"/>
        <dbReference type="EC" id="2.4.2.31"/>
    </reaction>
</comment>
<reference evidence="8 9" key="1">
    <citation type="submission" date="2024-04" db="EMBL/GenBank/DDBJ databases">
        <title>Tritrichomonas musculus Genome.</title>
        <authorList>
            <person name="Alves-Ferreira E."/>
            <person name="Grigg M."/>
            <person name="Lorenzi H."/>
            <person name="Galac M."/>
        </authorList>
    </citation>
    <scope>NUCLEOTIDE SEQUENCE [LARGE SCALE GENOMIC DNA]</scope>
    <source>
        <strain evidence="8 9">EAF2021</strain>
    </source>
</reference>
<evidence type="ECO:0000256" key="2">
    <source>
        <dbReference type="ARBA" id="ARBA00022676"/>
    </source>
</evidence>
<dbReference type="EMBL" id="JAPFFF010000001">
    <property type="protein sequence ID" value="KAK8900588.1"/>
    <property type="molecule type" value="Genomic_DNA"/>
</dbReference>
<dbReference type="Pfam" id="PF01129">
    <property type="entry name" value="ART"/>
    <property type="match status" value="1"/>
</dbReference>
<feature type="compositionally biased region" description="Basic residues" evidence="7">
    <location>
        <begin position="266"/>
        <end position="275"/>
    </location>
</feature>
<keyword evidence="9" id="KW-1185">Reference proteome</keyword>
<dbReference type="InterPro" id="IPR000768">
    <property type="entry name" value="ART"/>
</dbReference>
<proteinExistence type="inferred from homology"/>
<evidence type="ECO:0000313" key="9">
    <source>
        <dbReference type="Proteomes" id="UP001470230"/>
    </source>
</evidence>
<feature type="region of interest" description="Disordered" evidence="7">
    <location>
        <begin position="240"/>
        <end position="287"/>
    </location>
</feature>
<keyword evidence="6" id="KW-0521">NADP</keyword>
<accession>A0ABR2LBX3</accession>
<dbReference type="Gene3D" id="3.90.176.10">
    <property type="entry name" value="Toxin ADP-ribosyltransferase, Chain A, domain 1"/>
    <property type="match status" value="1"/>
</dbReference>
<sequence>MKETIKHNSSALEIYNKITSETAFKDRLKEDFLYLLADKSIKLTSDEKAAIYLYAESKLFSEEFSKQARTGVIGHFNCYMDYLLSAFKKLKIPEQTLLFRGTGTYEALQLAKFRKDQTVTLDAYTSTSSNEITARRFAAEKTKFPTTLFDYTGGLVIITKMASNSRFLERLALPTEDEHLYPPLIKFKVMSNPELIFCKQYFSSFHECKPLNQIDKDTDLSYMHKIVVVNVSEIDEQPKYIEIDNPYPDPDPTRTPSPSPNPTKTPKAKKCKSKVSCKDDGDDKNKKSSRILSDFEVKNAYIGASTIFDFDFYHKIKNFIPTPHFLHPAIWIGPSNPNNMSIGAVFVYGKYYPENNEKIFLSKNGAKSYTMTFGEFKEKYNYFDPISIIPQRNIKLFDLTNEIKSSGNWDANSYKWTTNNCQHFISKCIKILKAVRYCPNDKDWLKLPPRLLKELKLNEKKENGKNKQ</sequence>
<organism evidence="8 9">
    <name type="scientific">Tritrichomonas musculus</name>
    <dbReference type="NCBI Taxonomy" id="1915356"/>
    <lineage>
        <taxon>Eukaryota</taxon>
        <taxon>Metamonada</taxon>
        <taxon>Parabasalia</taxon>
        <taxon>Tritrichomonadida</taxon>
        <taxon>Tritrichomonadidae</taxon>
        <taxon>Tritrichomonas</taxon>
    </lineage>
</organism>
<evidence type="ECO:0000256" key="4">
    <source>
        <dbReference type="ARBA" id="ARBA00022695"/>
    </source>
</evidence>
<evidence type="ECO:0000256" key="1">
    <source>
        <dbReference type="ARBA" id="ARBA00009558"/>
    </source>
</evidence>
<feature type="compositionally biased region" description="Pro residues" evidence="7">
    <location>
        <begin position="247"/>
        <end position="263"/>
    </location>
</feature>
<dbReference type="PROSITE" id="PS51996">
    <property type="entry name" value="TR_MART"/>
    <property type="match status" value="1"/>
</dbReference>
<comment type="similarity">
    <text evidence="1 6">Belongs to the Arg-specific ADP-ribosyltransferase family.</text>
</comment>
<dbReference type="Proteomes" id="UP001470230">
    <property type="component" value="Unassembled WGS sequence"/>
</dbReference>
<evidence type="ECO:0000256" key="7">
    <source>
        <dbReference type="SAM" id="MobiDB-lite"/>
    </source>
</evidence>